<dbReference type="PRINTS" id="PR01217">
    <property type="entry name" value="PRICHEXTENSN"/>
</dbReference>
<dbReference type="SMART" id="SM01199">
    <property type="entry name" value="FDF"/>
    <property type="match status" value="1"/>
</dbReference>
<feature type="domain" description="DFDF" evidence="4">
    <location>
        <begin position="361"/>
        <end position="397"/>
    </location>
</feature>
<dbReference type="PROSITE" id="PS51536">
    <property type="entry name" value="TFG"/>
    <property type="match status" value="1"/>
</dbReference>
<feature type="short sequence motif" description="FFD box" evidence="1">
    <location>
        <begin position="422"/>
        <end position="437"/>
    </location>
</feature>
<reference evidence="8 9" key="1">
    <citation type="journal article" date="2016" name="Genome Biol. Evol.">
        <title>Divergent and convergent evolution of fungal pathogenicity.</title>
        <authorList>
            <person name="Shang Y."/>
            <person name="Xiao G."/>
            <person name="Zheng P."/>
            <person name="Cen K."/>
            <person name="Zhan S."/>
            <person name="Wang C."/>
        </authorList>
    </citation>
    <scope>NUCLEOTIDE SEQUENCE [LARGE SCALE GENOMIC DNA]</scope>
    <source>
        <strain evidence="8 9">ARSEF 7405</strain>
    </source>
</reference>
<dbReference type="VEuPathDB" id="FungiDB:AAP_00264"/>
<name>A0A168DQJ2_9EURO</name>
<feature type="compositionally biased region" description="Pro residues" evidence="3">
    <location>
        <begin position="136"/>
        <end position="151"/>
    </location>
</feature>
<dbReference type="Proteomes" id="UP000242877">
    <property type="component" value="Unassembled WGS sequence"/>
</dbReference>
<dbReference type="GO" id="GO:0003729">
    <property type="term" value="F:mRNA binding"/>
    <property type="evidence" value="ECO:0007669"/>
    <property type="project" value="TreeGrafter"/>
</dbReference>
<sequence length="525" mass="54752">MDMNGFIGKRFNLISKSDIRYVGTLHQINPEDSTIALENVVSHGTEGRRGNPADEIHPSSNVYEYIVFRGSDVKDISIADEEEKPAPHSVPDDPAILGSARPAAQTGAPRSAVGTPQPGPPPATSAAAGPEGPISGPIPPNAGRPPMPPAGWPQQHPGFPGYYPPFNHRFPPPGFPATGMPGPYGAPGWYPPVPGDAFGGAPPQFPPPPMPMGVSQPPFHTPLAGPHPIPVAHTPTAVPPTVPVTEATEKSTPAQQSPAVPKPATAATPGQTRPATSAAQSVSENARATANAMQEASRAASAAVAAAMAKLPPQPGSKAQTDAAVEAVTKKVADLHTHDDRPSQRGSYRGGRGGPRGAGHQPTRRVEVPNTDFDFESANAKFNKSDLAKEAKHDIDVPSPAVETTQAEAAGSDAQDGTTPIVPYNKSSFFDNISSESRDREEGTGARHGREWRGEEQRRNFETFGQGSVDSGYRGYRGRGRGRGYGGRGRGYNRGYGGGRGGRGGSFRGGRQDVTAAPTAPAGQS</sequence>
<dbReference type="GO" id="GO:0033962">
    <property type="term" value="P:P-body assembly"/>
    <property type="evidence" value="ECO:0007669"/>
    <property type="project" value="TreeGrafter"/>
</dbReference>
<evidence type="ECO:0000256" key="1">
    <source>
        <dbReference type="PROSITE-ProRule" id="PRU00846"/>
    </source>
</evidence>
<keyword evidence="9" id="KW-1185">Reference proteome</keyword>
<dbReference type="Gene3D" id="2.30.30.100">
    <property type="match status" value="1"/>
</dbReference>
<dbReference type="OrthoDB" id="21539at2759"/>
<feature type="region of interest" description="Disordered" evidence="3">
    <location>
        <begin position="81"/>
        <end position="165"/>
    </location>
</feature>
<feature type="compositionally biased region" description="Low complexity" evidence="3">
    <location>
        <begin position="258"/>
        <end position="269"/>
    </location>
</feature>
<feature type="compositionally biased region" description="Basic and acidic residues" evidence="3">
    <location>
        <begin position="436"/>
        <end position="461"/>
    </location>
</feature>
<feature type="region of interest" description="Disordered" evidence="3">
    <location>
        <begin position="195"/>
        <end position="525"/>
    </location>
</feature>
<feature type="domain" description="FFD box profile" evidence="5">
    <location>
        <begin position="422"/>
        <end position="437"/>
    </location>
</feature>
<gene>
    <name evidence="8" type="ORF">AAP_00264</name>
</gene>
<dbReference type="InterPro" id="IPR025609">
    <property type="entry name" value="Lsm14-like_N"/>
</dbReference>
<dbReference type="PROSITE" id="PS51512">
    <property type="entry name" value="DFDF"/>
    <property type="match status" value="1"/>
</dbReference>
<dbReference type="AlphaFoldDB" id="A0A168DQJ2"/>
<dbReference type="Pfam" id="PF12701">
    <property type="entry name" value="LSM14"/>
    <property type="match status" value="1"/>
</dbReference>
<dbReference type="Pfam" id="PF09532">
    <property type="entry name" value="FDF"/>
    <property type="match status" value="1"/>
</dbReference>
<dbReference type="InterPro" id="IPR025768">
    <property type="entry name" value="TFG_box"/>
</dbReference>
<dbReference type="InterPro" id="IPR025761">
    <property type="entry name" value="FFD_box"/>
</dbReference>
<evidence type="ECO:0000313" key="9">
    <source>
        <dbReference type="Proteomes" id="UP000242877"/>
    </source>
</evidence>
<dbReference type="PANTHER" id="PTHR13586:SF0">
    <property type="entry name" value="TRAILER HITCH, ISOFORM H"/>
    <property type="match status" value="1"/>
</dbReference>
<feature type="compositionally biased region" description="Polar residues" evidence="3">
    <location>
        <begin position="425"/>
        <end position="435"/>
    </location>
</feature>
<comment type="caution">
    <text evidence="8">The sequence shown here is derived from an EMBL/GenBank/DDBJ whole genome shotgun (WGS) entry which is preliminary data.</text>
</comment>
<dbReference type="InterPro" id="IPR025762">
    <property type="entry name" value="DFDF"/>
</dbReference>
<dbReference type="PROSITE" id="PS51513">
    <property type="entry name" value="FFD"/>
    <property type="match status" value="1"/>
</dbReference>
<evidence type="ECO:0000259" key="4">
    <source>
        <dbReference type="PROSITE" id="PS51512"/>
    </source>
</evidence>
<accession>A0A168DQJ2</accession>
<dbReference type="PANTHER" id="PTHR13586">
    <property type="entry name" value="SCD6 PROTEIN-RELATED"/>
    <property type="match status" value="1"/>
</dbReference>
<keyword evidence="8" id="KW-0687">Ribonucleoprotein</keyword>
<organism evidence="8 9">
    <name type="scientific">Ascosphaera apis ARSEF 7405</name>
    <dbReference type="NCBI Taxonomy" id="392613"/>
    <lineage>
        <taxon>Eukaryota</taxon>
        <taxon>Fungi</taxon>
        <taxon>Dikarya</taxon>
        <taxon>Ascomycota</taxon>
        <taxon>Pezizomycotina</taxon>
        <taxon>Eurotiomycetes</taxon>
        <taxon>Eurotiomycetidae</taxon>
        <taxon>Onygenales</taxon>
        <taxon>Ascosphaeraceae</taxon>
        <taxon>Ascosphaera</taxon>
    </lineage>
</organism>
<dbReference type="InterPro" id="IPR019050">
    <property type="entry name" value="FDF_dom"/>
</dbReference>
<dbReference type="GO" id="GO:0000932">
    <property type="term" value="C:P-body"/>
    <property type="evidence" value="ECO:0007669"/>
    <property type="project" value="TreeGrafter"/>
</dbReference>
<dbReference type="GO" id="GO:0034063">
    <property type="term" value="P:stress granule assembly"/>
    <property type="evidence" value="ECO:0007669"/>
    <property type="project" value="TreeGrafter"/>
</dbReference>
<feature type="domain" description="Sm" evidence="7">
    <location>
        <begin position="1"/>
        <end position="82"/>
    </location>
</feature>
<dbReference type="CDD" id="cd01736">
    <property type="entry name" value="LSm14_N"/>
    <property type="match status" value="1"/>
</dbReference>
<dbReference type="InterPro" id="IPR047575">
    <property type="entry name" value="Sm"/>
</dbReference>
<feature type="compositionally biased region" description="Basic and acidic residues" evidence="3">
    <location>
        <begin position="328"/>
        <end position="343"/>
    </location>
</feature>
<evidence type="ECO:0000313" key="8">
    <source>
        <dbReference type="EMBL" id="KZZ98003.1"/>
    </source>
</evidence>
<evidence type="ECO:0000259" key="6">
    <source>
        <dbReference type="PROSITE" id="PS51536"/>
    </source>
</evidence>
<evidence type="ECO:0000259" key="7">
    <source>
        <dbReference type="PROSITE" id="PS52002"/>
    </source>
</evidence>
<feature type="compositionally biased region" description="Gly residues" evidence="3">
    <location>
        <begin position="483"/>
        <end position="508"/>
    </location>
</feature>
<dbReference type="SMART" id="SM01271">
    <property type="entry name" value="LSM14"/>
    <property type="match status" value="1"/>
</dbReference>
<dbReference type="InterPro" id="IPR010920">
    <property type="entry name" value="LSM_dom_sf"/>
</dbReference>
<evidence type="ECO:0000259" key="5">
    <source>
        <dbReference type="PROSITE" id="PS51513"/>
    </source>
</evidence>
<evidence type="ECO:0000256" key="3">
    <source>
        <dbReference type="SAM" id="MobiDB-lite"/>
    </source>
</evidence>
<dbReference type="EMBL" id="AZGZ01000001">
    <property type="protein sequence ID" value="KZZ98003.1"/>
    <property type="molecule type" value="Genomic_DNA"/>
</dbReference>
<feature type="compositionally biased region" description="Basic and acidic residues" evidence="3">
    <location>
        <begin position="383"/>
        <end position="396"/>
    </location>
</feature>
<protein>
    <submittedName>
        <fullName evidence="8">Like-Sm ribonucleoprotein (LSM)-related domain protein</fullName>
    </submittedName>
</protein>
<dbReference type="PROSITE" id="PS52002">
    <property type="entry name" value="SM"/>
    <property type="match status" value="1"/>
</dbReference>
<dbReference type="GO" id="GO:1990904">
    <property type="term" value="C:ribonucleoprotein complex"/>
    <property type="evidence" value="ECO:0007669"/>
    <property type="project" value="UniProtKB-KW"/>
</dbReference>
<feature type="short sequence motif" description="TFG box" evidence="2">
    <location>
        <begin position="448"/>
        <end position="468"/>
    </location>
</feature>
<proteinExistence type="predicted"/>
<feature type="domain" description="TFG box profile" evidence="6">
    <location>
        <begin position="448"/>
        <end position="468"/>
    </location>
</feature>
<dbReference type="SUPFAM" id="SSF50182">
    <property type="entry name" value="Sm-like ribonucleoproteins"/>
    <property type="match status" value="1"/>
</dbReference>
<feature type="compositionally biased region" description="Polar residues" evidence="3">
    <location>
        <begin position="270"/>
        <end position="288"/>
    </location>
</feature>
<feature type="compositionally biased region" description="Low complexity" evidence="3">
    <location>
        <begin position="290"/>
        <end position="309"/>
    </location>
</feature>
<evidence type="ECO:0000256" key="2">
    <source>
        <dbReference type="PROSITE-ProRule" id="PRU00869"/>
    </source>
</evidence>
<feature type="compositionally biased region" description="Low complexity" evidence="3">
    <location>
        <begin position="124"/>
        <end position="135"/>
    </location>
</feature>
<feature type="compositionally biased region" description="Gly residues" evidence="3">
    <location>
        <begin position="348"/>
        <end position="357"/>
    </location>
</feature>